<feature type="domain" description="Glucose/Sorbosone dehydrogenase" evidence="2">
    <location>
        <begin position="52"/>
        <end position="386"/>
    </location>
</feature>
<comment type="caution">
    <text evidence="3">The sequence shown here is derived from an EMBL/GenBank/DDBJ whole genome shotgun (WGS) entry which is preliminary data.</text>
</comment>
<dbReference type="Proteomes" id="UP000325372">
    <property type="component" value="Unassembled WGS sequence"/>
</dbReference>
<evidence type="ECO:0000256" key="1">
    <source>
        <dbReference type="SAM" id="SignalP"/>
    </source>
</evidence>
<organism evidence="3 4">
    <name type="scientific">Marinihelvus fidelis</name>
    <dbReference type="NCBI Taxonomy" id="2613842"/>
    <lineage>
        <taxon>Bacteria</taxon>
        <taxon>Pseudomonadati</taxon>
        <taxon>Pseudomonadota</taxon>
        <taxon>Gammaproteobacteria</taxon>
        <taxon>Chromatiales</taxon>
        <taxon>Wenzhouxiangellaceae</taxon>
        <taxon>Marinihelvus</taxon>
    </lineage>
</organism>
<dbReference type="SUPFAM" id="SSF50952">
    <property type="entry name" value="Soluble quinoprotein glucose dehydrogenase"/>
    <property type="match status" value="1"/>
</dbReference>
<keyword evidence="1" id="KW-0732">Signal</keyword>
<dbReference type="RefSeq" id="WP_150863456.1">
    <property type="nucleotide sequence ID" value="NZ_VYXP01000003.1"/>
</dbReference>
<keyword evidence="4" id="KW-1185">Reference proteome</keyword>
<dbReference type="Gene3D" id="2.120.10.30">
    <property type="entry name" value="TolB, C-terminal domain"/>
    <property type="match status" value="1"/>
</dbReference>
<proteinExistence type="predicted"/>
<dbReference type="InterPro" id="IPR012938">
    <property type="entry name" value="Glc/Sorbosone_DH"/>
</dbReference>
<evidence type="ECO:0000313" key="3">
    <source>
        <dbReference type="EMBL" id="KAA9132734.1"/>
    </source>
</evidence>
<sequence>MRRSLLIAMIPLAMAAAGCSSPTATAVETGALVSSEGAAGDPAFRVSVVADFDQPWAMAFLPDGRLLVTEKPGAMKVLRWDDAGAAPVTLPVTGVPEVDLGGQGGLGDVMPHSDFADNGWVYFSYAEAGQGDTRGAVVQRGKLDCGAEACSLTDIEDIWRQSPKVSGRGHYSHRIVFGPQGYLWIASGDRQKMDPAQELGNTLGTVVRLNDDGSVPADNPFVGQDGANPEIWSYGHRNILGMAFGPDGVLWDLEHGPAGGDELNAVVRGQNYGWPVVSDGSHYDGTPIPDHDSRDDFAAPAISWTPMIAPGNLVFYGGDLFPRWAGHAIASGLKSQGLVFIEANGTAATEVARYPLGARIRCVVEGPDGALWVLEDERGDSQGRLLRLGAG</sequence>
<reference evidence="3 4" key="1">
    <citation type="submission" date="2019-09" db="EMBL/GenBank/DDBJ databases">
        <title>Wenzhouxiangella sp. Genome sequencing and assembly.</title>
        <authorList>
            <person name="Zhang R."/>
        </authorList>
    </citation>
    <scope>NUCLEOTIDE SEQUENCE [LARGE SCALE GENOMIC DNA]</scope>
    <source>
        <strain evidence="3 4">W260</strain>
    </source>
</reference>
<dbReference type="PROSITE" id="PS51257">
    <property type="entry name" value="PROKAR_LIPOPROTEIN"/>
    <property type="match status" value="1"/>
</dbReference>
<dbReference type="EMBL" id="VYXP01000003">
    <property type="protein sequence ID" value="KAA9132734.1"/>
    <property type="molecule type" value="Genomic_DNA"/>
</dbReference>
<accession>A0A5N0TE50</accession>
<protein>
    <submittedName>
        <fullName evidence="3">PQQ-dependent sugar dehydrogenase</fullName>
    </submittedName>
</protein>
<dbReference type="InterPro" id="IPR011042">
    <property type="entry name" value="6-blade_b-propeller_TolB-like"/>
</dbReference>
<evidence type="ECO:0000259" key="2">
    <source>
        <dbReference type="Pfam" id="PF07995"/>
    </source>
</evidence>
<feature type="chain" id="PRO_5024425447" evidence="1">
    <location>
        <begin position="27"/>
        <end position="391"/>
    </location>
</feature>
<dbReference type="InterPro" id="IPR011041">
    <property type="entry name" value="Quinoprot_gluc/sorb_DH_b-prop"/>
</dbReference>
<feature type="signal peptide" evidence="1">
    <location>
        <begin position="1"/>
        <end position="26"/>
    </location>
</feature>
<dbReference type="PANTHER" id="PTHR19328:SF75">
    <property type="entry name" value="ALDOSE SUGAR DEHYDROGENASE YLII"/>
    <property type="match status" value="1"/>
</dbReference>
<dbReference type="PANTHER" id="PTHR19328">
    <property type="entry name" value="HEDGEHOG-INTERACTING PROTEIN"/>
    <property type="match status" value="1"/>
</dbReference>
<dbReference type="AlphaFoldDB" id="A0A5N0TE50"/>
<name>A0A5N0TE50_9GAMM</name>
<dbReference type="Pfam" id="PF07995">
    <property type="entry name" value="GSDH"/>
    <property type="match status" value="1"/>
</dbReference>
<gene>
    <name evidence="3" type="ORF">F3N42_05840</name>
</gene>
<evidence type="ECO:0000313" key="4">
    <source>
        <dbReference type="Proteomes" id="UP000325372"/>
    </source>
</evidence>